<evidence type="ECO:0000256" key="3">
    <source>
        <dbReference type="PROSITE-ProRule" id="PRU00182"/>
    </source>
</evidence>
<gene>
    <name evidence="5" type="ORF">UY61_C0088G0003</name>
</gene>
<evidence type="ECO:0000256" key="1">
    <source>
        <dbReference type="ARBA" id="ARBA00022884"/>
    </source>
</evidence>
<dbReference type="NCBIfam" id="TIGR00478">
    <property type="entry name" value="tly"/>
    <property type="match status" value="1"/>
</dbReference>
<name>A0A0G1ZG10_9BACT</name>
<dbReference type="InterPro" id="IPR004538">
    <property type="entry name" value="Hemolysin_A/TlyA"/>
</dbReference>
<evidence type="ECO:0000256" key="2">
    <source>
        <dbReference type="ARBA" id="ARBA00029460"/>
    </source>
</evidence>
<dbReference type="InterPro" id="IPR002942">
    <property type="entry name" value="S4_RNA-bd"/>
</dbReference>
<dbReference type="PANTHER" id="PTHR32319:SF0">
    <property type="entry name" value="BACTERIAL HEMOLYSIN-LIKE PROTEIN"/>
    <property type="match status" value="1"/>
</dbReference>
<dbReference type="SUPFAM" id="SSF53335">
    <property type="entry name" value="S-adenosyl-L-methionine-dependent methyltransferases"/>
    <property type="match status" value="1"/>
</dbReference>
<comment type="similarity">
    <text evidence="2">Belongs to the TlyA family.</text>
</comment>
<dbReference type="InterPro" id="IPR036986">
    <property type="entry name" value="S4_RNA-bd_sf"/>
</dbReference>
<sequence>MKRKRLDDILIARGIAEDRQDAFVIVTEGRVFVAGQKAVSGSQSVEDGVDIKIREDRRFVGRGAYKLEAALKQFKASPRGKICLDIGAATGGFTEVLLNHGAKKVYAVDTAKGKLALKIRDDPRVIVMEGTDIRALKKLPDRAELVTIDVSLIPLREILPHAKRFLARGGVVVALLKPQYETRDPKILRHGVIKNTRDRKTILDGFLRFAHDSGWDVRDYIESPIRGSEGNVEYLIFLRIE</sequence>
<comment type="caution">
    <text evidence="5">The sequence shown here is derived from an EMBL/GenBank/DDBJ whole genome shotgun (WGS) entry which is preliminary data.</text>
</comment>
<organism evidence="5 6">
    <name type="scientific">Candidatus Adlerbacteria bacterium GW2011_GWC1_50_9</name>
    <dbReference type="NCBI Taxonomy" id="1618608"/>
    <lineage>
        <taxon>Bacteria</taxon>
        <taxon>Candidatus Adleribacteriota</taxon>
    </lineage>
</organism>
<dbReference type="Pfam" id="PF01728">
    <property type="entry name" value="FtsJ"/>
    <property type="match status" value="1"/>
</dbReference>
<proteinExistence type="inferred from homology"/>
<dbReference type="CDD" id="cd00165">
    <property type="entry name" value="S4"/>
    <property type="match status" value="1"/>
</dbReference>
<evidence type="ECO:0000313" key="5">
    <source>
        <dbReference type="EMBL" id="KKW18219.1"/>
    </source>
</evidence>
<dbReference type="PANTHER" id="PTHR32319">
    <property type="entry name" value="BACTERIAL HEMOLYSIN-LIKE PROTEIN"/>
    <property type="match status" value="1"/>
</dbReference>
<accession>A0A0G1ZG10</accession>
<evidence type="ECO:0000313" key="6">
    <source>
        <dbReference type="Proteomes" id="UP000034201"/>
    </source>
</evidence>
<dbReference type="SMART" id="SM00363">
    <property type="entry name" value="S4"/>
    <property type="match status" value="1"/>
</dbReference>
<dbReference type="CDD" id="cd02440">
    <property type="entry name" value="AdoMet_MTases"/>
    <property type="match status" value="1"/>
</dbReference>
<dbReference type="InterPro" id="IPR002877">
    <property type="entry name" value="RNA_MeTrfase_FtsJ_dom"/>
</dbReference>
<feature type="domain" description="RNA-binding S4" evidence="4">
    <location>
        <begin position="4"/>
        <end position="66"/>
    </location>
</feature>
<dbReference type="InterPro" id="IPR029063">
    <property type="entry name" value="SAM-dependent_MTases_sf"/>
</dbReference>
<dbReference type="Gene3D" id="3.10.290.10">
    <property type="entry name" value="RNA-binding S4 domain"/>
    <property type="match status" value="1"/>
</dbReference>
<dbReference type="GO" id="GO:0008168">
    <property type="term" value="F:methyltransferase activity"/>
    <property type="evidence" value="ECO:0007669"/>
    <property type="project" value="InterPro"/>
</dbReference>
<dbReference type="SUPFAM" id="SSF55174">
    <property type="entry name" value="Alpha-L RNA-binding motif"/>
    <property type="match status" value="1"/>
</dbReference>
<dbReference type="InterPro" id="IPR047048">
    <property type="entry name" value="TlyA"/>
</dbReference>
<dbReference type="Proteomes" id="UP000034201">
    <property type="component" value="Unassembled WGS sequence"/>
</dbReference>
<reference evidence="5 6" key="1">
    <citation type="journal article" date="2015" name="Nature">
        <title>rRNA introns, odd ribosomes, and small enigmatic genomes across a large radiation of phyla.</title>
        <authorList>
            <person name="Brown C.T."/>
            <person name="Hug L.A."/>
            <person name="Thomas B.C."/>
            <person name="Sharon I."/>
            <person name="Castelle C.J."/>
            <person name="Singh A."/>
            <person name="Wilkins M.J."/>
            <person name="Williams K.H."/>
            <person name="Banfield J.F."/>
        </authorList>
    </citation>
    <scope>NUCLEOTIDE SEQUENCE [LARGE SCALE GENOMIC DNA]</scope>
</reference>
<dbReference type="GO" id="GO:0032259">
    <property type="term" value="P:methylation"/>
    <property type="evidence" value="ECO:0007669"/>
    <property type="project" value="InterPro"/>
</dbReference>
<dbReference type="Gene3D" id="3.40.50.150">
    <property type="entry name" value="Vaccinia Virus protein VP39"/>
    <property type="match status" value="1"/>
</dbReference>
<keyword evidence="1 3" id="KW-0694">RNA-binding</keyword>
<dbReference type="AlphaFoldDB" id="A0A0G1ZG10"/>
<dbReference type="EMBL" id="LCQQ01000088">
    <property type="protein sequence ID" value="KKW18219.1"/>
    <property type="molecule type" value="Genomic_DNA"/>
</dbReference>
<dbReference type="GO" id="GO:0003723">
    <property type="term" value="F:RNA binding"/>
    <property type="evidence" value="ECO:0007669"/>
    <property type="project" value="UniProtKB-KW"/>
</dbReference>
<evidence type="ECO:0000259" key="4">
    <source>
        <dbReference type="SMART" id="SM00363"/>
    </source>
</evidence>
<protein>
    <submittedName>
        <fullName evidence="5">Hemolysin A</fullName>
    </submittedName>
</protein>
<dbReference type="PROSITE" id="PS50889">
    <property type="entry name" value="S4"/>
    <property type="match status" value="1"/>
</dbReference>